<feature type="transmembrane region" description="Helical" evidence="1">
    <location>
        <begin position="20"/>
        <end position="47"/>
    </location>
</feature>
<evidence type="ECO:0000256" key="1">
    <source>
        <dbReference type="SAM" id="Phobius"/>
    </source>
</evidence>
<gene>
    <name evidence="2" type="ORF">KUV26_17035</name>
</gene>
<sequence length="53" mass="5447">MTNIDIPPPQAGAWPPSGGPIVALIDGSGMGVCLLILFFLFTCGMIIKEASGK</sequence>
<keyword evidence="1" id="KW-0472">Membrane</keyword>
<keyword evidence="1" id="KW-0812">Transmembrane</keyword>
<dbReference type="EMBL" id="JAHVJA010000008">
    <property type="protein sequence ID" value="MBY6141144.1"/>
    <property type="molecule type" value="Genomic_DNA"/>
</dbReference>
<organism evidence="2 3">
    <name type="scientific">Leisingera daeponensis</name>
    <dbReference type="NCBI Taxonomy" id="405746"/>
    <lineage>
        <taxon>Bacteria</taxon>
        <taxon>Pseudomonadati</taxon>
        <taxon>Pseudomonadota</taxon>
        <taxon>Alphaproteobacteria</taxon>
        <taxon>Rhodobacterales</taxon>
        <taxon>Roseobacteraceae</taxon>
        <taxon>Leisingera</taxon>
    </lineage>
</organism>
<reference evidence="2 3" key="1">
    <citation type="submission" date="2021-06" db="EMBL/GenBank/DDBJ databases">
        <title>50 bacteria genomes isolated from Dapeng, Shenzhen, China.</title>
        <authorList>
            <person name="Zheng W."/>
            <person name="Yu S."/>
            <person name="Huang Y."/>
        </authorList>
    </citation>
    <scope>NUCLEOTIDE SEQUENCE [LARGE SCALE GENOMIC DNA]</scope>
    <source>
        <strain evidence="2 3">DP1N14-2</strain>
    </source>
</reference>
<keyword evidence="3" id="KW-1185">Reference proteome</keyword>
<protein>
    <submittedName>
        <fullName evidence="2">Uncharacterized protein</fullName>
    </submittedName>
</protein>
<keyword evidence="1" id="KW-1133">Transmembrane helix</keyword>
<dbReference type="RefSeq" id="WP_222509225.1">
    <property type="nucleotide sequence ID" value="NZ_JAHVJA010000008.1"/>
</dbReference>
<dbReference type="Proteomes" id="UP000766629">
    <property type="component" value="Unassembled WGS sequence"/>
</dbReference>
<evidence type="ECO:0000313" key="2">
    <source>
        <dbReference type="EMBL" id="MBY6141144.1"/>
    </source>
</evidence>
<proteinExistence type="predicted"/>
<accession>A0ABS7NKC7</accession>
<name>A0ABS7NKC7_9RHOB</name>
<evidence type="ECO:0000313" key="3">
    <source>
        <dbReference type="Proteomes" id="UP000766629"/>
    </source>
</evidence>
<comment type="caution">
    <text evidence="2">The sequence shown here is derived from an EMBL/GenBank/DDBJ whole genome shotgun (WGS) entry which is preliminary data.</text>
</comment>